<comment type="similarity">
    <text evidence="1">Belongs to the 4-hydroxybenzoyl-CoA thioesterase family.</text>
</comment>
<dbReference type="GO" id="GO:0047617">
    <property type="term" value="F:fatty acyl-CoA hydrolase activity"/>
    <property type="evidence" value="ECO:0007669"/>
    <property type="project" value="TreeGrafter"/>
</dbReference>
<dbReference type="PANTHER" id="PTHR31793">
    <property type="entry name" value="4-HYDROXYBENZOYL-COA THIOESTERASE FAMILY MEMBER"/>
    <property type="match status" value="1"/>
</dbReference>
<reference evidence="5 6" key="1">
    <citation type="submission" date="2017-12" db="EMBL/GenBank/DDBJ databases">
        <title>Gene loss provides genomic basis for host adaptation in cereal stripe rust fungi.</title>
        <authorList>
            <person name="Xia C."/>
        </authorList>
    </citation>
    <scope>NUCLEOTIDE SEQUENCE [LARGE SCALE GENOMIC DNA]</scope>
    <source>
        <strain evidence="5 6">93TX-2</strain>
    </source>
</reference>
<dbReference type="SUPFAM" id="SSF54637">
    <property type="entry name" value="Thioesterase/thiol ester dehydrase-isomerase"/>
    <property type="match status" value="1"/>
</dbReference>
<feature type="region of interest" description="Disordered" evidence="3">
    <location>
        <begin position="78"/>
        <end position="103"/>
    </location>
</feature>
<feature type="domain" description="Thioesterase" evidence="4">
    <location>
        <begin position="126"/>
        <end position="200"/>
    </location>
</feature>
<dbReference type="CDD" id="cd00586">
    <property type="entry name" value="4HBT"/>
    <property type="match status" value="1"/>
</dbReference>
<dbReference type="InterPro" id="IPR006683">
    <property type="entry name" value="Thioestr_dom"/>
</dbReference>
<proteinExistence type="inferred from homology"/>
<dbReference type="Pfam" id="PF03061">
    <property type="entry name" value="4HBT"/>
    <property type="match status" value="1"/>
</dbReference>
<dbReference type="AlphaFoldDB" id="A0A2S4VIU7"/>
<dbReference type="InterPro" id="IPR050563">
    <property type="entry name" value="4-hydroxybenzoyl-CoA_TE"/>
</dbReference>
<evidence type="ECO:0000256" key="2">
    <source>
        <dbReference type="ARBA" id="ARBA00022801"/>
    </source>
</evidence>
<evidence type="ECO:0000259" key="4">
    <source>
        <dbReference type="Pfam" id="PF03061"/>
    </source>
</evidence>
<comment type="caution">
    <text evidence="5">The sequence shown here is derived from an EMBL/GenBank/DDBJ whole genome shotgun (WGS) entry which is preliminary data.</text>
</comment>
<evidence type="ECO:0000313" key="5">
    <source>
        <dbReference type="EMBL" id="POW09388.1"/>
    </source>
</evidence>
<evidence type="ECO:0000313" key="6">
    <source>
        <dbReference type="Proteomes" id="UP000238274"/>
    </source>
</evidence>
<reference evidence="6" key="3">
    <citation type="journal article" date="2018" name="Mol. Plant Microbe Interact.">
        <title>Genome sequence resources for the wheat stripe rust pathogen (Puccinia striiformis f. sp. tritici) and the barley stripe rust pathogen (Puccinia striiformis f. sp. hordei).</title>
        <authorList>
            <person name="Xia C."/>
            <person name="Wang M."/>
            <person name="Yin C."/>
            <person name="Cornejo O.E."/>
            <person name="Hulbert S.H."/>
            <person name="Chen X."/>
        </authorList>
    </citation>
    <scope>NUCLEOTIDE SEQUENCE [LARGE SCALE GENOMIC DNA]</scope>
    <source>
        <strain evidence="6">93TX-2</strain>
    </source>
</reference>
<name>A0A2S4VIU7_9BASI</name>
<dbReference type="Proteomes" id="UP000238274">
    <property type="component" value="Unassembled WGS sequence"/>
</dbReference>
<protein>
    <recommendedName>
        <fullName evidence="4">Thioesterase domain-containing protein</fullName>
    </recommendedName>
</protein>
<gene>
    <name evidence="5" type="ORF">PSHT_09147</name>
</gene>
<feature type="compositionally biased region" description="Low complexity" evidence="3">
    <location>
        <begin position="78"/>
        <end position="96"/>
    </location>
</feature>
<reference evidence="6" key="2">
    <citation type="journal article" date="2018" name="BMC Genomics">
        <title>Genomic insights into host adaptation between the wheat stripe rust pathogen (Puccinia striiformis f. sp. tritici) and the barley stripe rust pathogen (Puccinia striiformis f. sp. hordei).</title>
        <authorList>
            <person name="Xia C."/>
            <person name="Wang M."/>
            <person name="Yin C."/>
            <person name="Cornejo O.E."/>
            <person name="Hulbert S.H."/>
            <person name="Chen X."/>
        </authorList>
    </citation>
    <scope>NUCLEOTIDE SEQUENCE [LARGE SCALE GENOMIC DNA]</scope>
    <source>
        <strain evidence="6">93TX-2</strain>
    </source>
</reference>
<evidence type="ECO:0000256" key="3">
    <source>
        <dbReference type="SAM" id="MobiDB-lite"/>
    </source>
</evidence>
<dbReference type="Gene3D" id="3.10.129.10">
    <property type="entry name" value="Hotdog Thioesterase"/>
    <property type="match status" value="1"/>
</dbReference>
<dbReference type="VEuPathDB" id="FungiDB:PSHT_09147"/>
<dbReference type="OrthoDB" id="2420454at2759"/>
<dbReference type="PANTHER" id="PTHR31793:SF27">
    <property type="entry name" value="NOVEL THIOESTERASE SUPERFAMILY DOMAIN AND SAPOSIN A-TYPE DOMAIN CONTAINING PROTEIN (0610012H03RIK)"/>
    <property type="match status" value="1"/>
</dbReference>
<dbReference type="VEuPathDB" id="FungiDB:PSTT_00877"/>
<dbReference type="EMBL" id="PKSM01000128">
    <property type="protein sequence ID" value="POW09388.1"/>
    <property type="molecule type" value="Genomic_DNA"/>
</dbReference>
<accession>A0A2S4VIU7</accession>
<sequence length="268" mass="29239">MAVSLDQMAGQGGPNLDCIQVGGSSFKSNGQLEARGELIAMPPSFRGGVVQSIMSSSLKSSASKRLAGISGHINGSLSSQLSTSTTSTNHSSSQNSKQGESTRWTNPNNYRFWLPIQTRWSDNDAYGHMNNTKYYELFDTIVNKYLREECKEKVPSMGLVVHSSCSYLQPIGFPSPVILGLGVEKIGKSSVIWRIGLWSTTTPNKTSPPTPESVVNQHQLIRDDSMGCIAFGQFVHVFVDHSSRSKIEISPVVRLGASRLLDENLAEK</sequence>
<keyword evidence="6" id="KW-1185">Reference proteome</keyword>
<organism evidence="5 6">
    <name type="scientific">Puccinia striiformis</name>
    <dbReference type="NCBI Taxonomy" id="27350"/>
    <lineage>
        <taxon>Eukaryota</taxon>
        <taxon>Fungi</taxon>
        <taxon>Dikarya</taxon>
        <taxon>Basidiomycota</taxon>
        <taxon>Pucciniomycotina</taxon>
        <taxon>Pucciniomycetes</taxon>
        <taxon>Pucciniales</taxon>
        <taxon>Pucciniaceae</taxon>
        <taxon>Puccinia</taxon>
    </lineage>
</organism>
<dbReference type="InterPro" id="IPR029069">
    <property type="entry name" value="HotDog_dom_sf"/>
</dbReference>
<evidence type="ECO:0000256" key="1">
    <source>
        <dbReference type="ARBA" id="ARBA00005953"/>
    </source>
</evidence>
<keyword evidence="2" id="KW-0378">Hydrolase</keyword>